<evidence type="ECO:0000313" key="2">
    <source>
        <dbReference type="EMBL" id="AIG64251.1"/>
    </source>
</evidence>
<name>A0ABM5QN61_9CORY</name>
<organism evidence="2 3">
    <name type="scientific">Corynebacterium atypicum</name>
    <dbReference type="NCBI Taxonomy" id="191610"/>
    <lineage>
        <taxon>Bacteria</taxon>
        <taxon>Bacillati</taxon>
        <taxon>Actinomycetota</taxon>
        <taxon>Actinomycetes</taxon>
        <taxon>Mycobacteriales</taxon>
        <taxon>Corynebacteriaceae</taxon>
        <taxon>Corynebacterium</taxon>
    </lineage>
</organism>
<dbReference type="Proteomes" id="UP000028504">
    <property type="component" value="Chromosome"/>
</dbReference>
<proteinExistence type="predicted"/>
<feature type="region of interest" description="Disordered" evidence="1">
    <location>
        <begin position="339"/>
        <end position="422"/>
    </location>
</feature>
<dbReference type="RefSeq" id="WP_038605736.1">
    <property type="nucleotide sequence ID" value="NZ_CP008944.1"/>
</dbReference>
<feature type="compositionally biased region" description="Low complexity" evidence="1">
    <location>
        <begin position="357"/>
        <end position="367"/>
    </location>
</feature>
<protein>
    <recommendedName>
        <fullName evidence="4">PPE family domain-containing protein</fullName>
    </recommendedName>
</protein>
<evidence type="ECO:0008006" key="4">
    <source>
        <dbReference type="Google" id="ProtNLM"/>
    </source>
</evidence>
<gene>
    <name evidence="2" type="ORF">CATYP_06055</name>
</gene>
<dbReference type="EMBL" id="CP008944">
    <property type="protein sequence ID" value="AIG64251.1"/>
    <property type="molecule type" value="Genomic_DNA"/>
</dbReference>
<feature type="compositionally biased region" description="Low complexity" evidence="1">
    <location>
        <begin position="445"/>
        <end position="465"/>
    </location>
</feature>
<evidence type="ECO:0000256" key="1">
    <source>
        <dbReference type="SAM" id="MobiDB-lite"/>
    </source>
</evidence>
<keyword evidence="3" id="KW-1185">Reference proteome</keyword>
<reference evidence="2 3" key="1">
    <citation type="submission" date="2014-07" db="EMBL/GenBank/DDBJ databases">
        <title>Complete genome sequence of Corynebacterium atypicum DSM 44849: identifiction of the mycolic acid biosynthesis genes.</title>
        <authorList>
            <person name="Tippelt A."/>
            <person name="Mollmann S."/>
            <person name="Albersmeier A."/>
            <person name="Jaenicke S."/>
            <person name="Ruckert C."/>
            <person name="Tauch A."/>
        </authorList>
    </citation>
    <scope>NUCLEOTIDE SEQUENCE [LARGE SCALE GENOMIC DNA]</scope>
    <source>
        <strain evidence="2 3">R2070</strain>
    </source>
</reference>
<sequence>MLKFDERATGAVLDTLRGVYEKIEDNFHIASKRSIDGSFSAVPGLDQLGAGHGKILHGGAGSAAVVLDSLGELVSWSTDVLSTNAISFSIQELANKVGLAGIRNSAEADATRQAPGQPAGRFDPLNPVQAAVTPVASVDQLAAFFATTRLEQVEACRDCWQTIAASLAEVADQLSAAGSDLVGANQGESFDRAQQRLSEFAGVAQAISGNAQAMAGTAGQLLGVHSYGAGVVQAAQVGLAALPLAEWLAAEQAFLHSFPAEFQPAVTSAIPKVLQLTVPVAARGGGTLNTGLDEELRPWIDKATRPAGMPGSAGAAAPASGVAGQHTIQGADQMINQAHPAGAPTTPAGGVPGYGPGPFASAGQPLPASSPSPAAPSPAFTAALGTRPASASLRTTGLGKGLDMRPFGPIGGNSGGLDSRVGTLRPGLSGLSGVSGATAGGPSVGARAASSGGLPAAPGGFPRAFNNAGGTPSVGPQPHAGAAPGPGGVGPGPHSSTSGAGNSPVAGQGAKQGSAMRPAVPLAPASAGENSEQKQRRPVKAVTTAVEADANTQAIFGNRRPALPGVIGEWAKH</sequence>
<feature type="region of interest" description="Disordered" evidence="1">
    <location>
        <begin position="438"/>
        <end position="541"/>
    </location>
</feature>
<feature type="compositionally biased region" description="Low complexity" evidence="1">
    <location>
        <begin position="474"/>
        <end position="483"/>
    </location>
</feature>
<feature type="compositionally biased region" description="Low complexity" evidence="1">
    <location>
        <begin position="340"/>
        <end position="349"/>
    </location>
</feature>
<accession>A0ABM5QN61</accession>
<evidence type="ECO:0000313" key="3">
    <source>
        <dbReference type="Proteomes" id="UP000028504"/>
    </source>
</evidence>